<keyword evidence="5" id="KW-1185">Reference proteome</keyword>
<sequence>LPRTLHVDEPSPHVDWSAGAVELLSERAAWPETGRPRRAGVSSFGVSGTNAHVVLEQAPGVVERARGEGVVLPAVPWVVSGAGEVAVRGQVERLREFVVGDPGLDLVDVGWSLVATR</sequence>
<feature type="non-terminal residue" evidence="4">
    <location>
        <position position="1"/>
    </location>
</feature>
<keyword evidence="1" id="KW-0808">Transferase</keyword>
<evidence type="ECO:0000313" key="4">
    <source>
        <dbReference type="EMBL" id="MCQ8195697.1"/>
    </source>
</evidence>
<dbReference type="EMBL" id="JANIAA010000259">
    <property type="protein sequence ID" value="MCQ8195697.1"/>
    <property type="molecule type" value="Genomic_DNA"/>
</dbReference>
<reference evidence="4 5" key="1">
    <citation type="submission" date="2022-07" db="EMBL/GenBank/DDBJ databases">
        <authorList>
            <person name="Phongsopitanun W."/>
            <person name="Tanasupawat S."/>
        </authorList>
    </citation>
    <scope>NUCLEOTIDE SEQUENCE [LARGE SCALE GENOMIC DNA]</scope>
    <source>
        <strain evidence="4 5">RCU-064</strain>
    </source>
</reference>
<dbReference type="InterPro" id="IPR032821">
    <property type="entry name" value="PKS_assoc"/>
</dbReference>
<dbReference type="SUPFAM" id="SSF53901">
    <property type="entry name" value="Thiolase-like"/>
    <property type="match status" value="1"/>
</dbReference>
<dbReference type="PANTHER" id="PTHR43775">
    <property type="entry name" value="FATTY ACID SYNTHASE"/>
    <property type="match status" value="1"/>
</dbReference>
<evidence type="ECO:0000256" key="2">
    <source>
        <dbReference type="ARBA" id="ARBA00023268"/>
    </source>
</evidence>
<evidence type="ECO:0000256" key="1">
    <source>
        <dbReference type="ARBA" id="ARBA00022679"/>
    </source>
</evidence>
<dbReference type="PANTHER" id="PTHR43775:SF51">
    <property type="entry name" value="INACTIVE PHENOLPHTHIOCEROL SYNTHESIS POLYKETIDE SYNTHASE TYPE I PKS1-RELATED"/>
    <property type="match status" value="1"/>
</dbReference>
<dbReference type="Gene3D" id="3.40.47.10">
    <property type="match status" value="1"/>
</dbReference>
<keyword evidence="2" id="KW-0511">Multifunctional enzyme</keyword>
<evidence type="ECO:0000313" key="5">
    <source>
        <dbReference type="Proteomes" id="UP001204746"/>
    </source>
</evidence>
<dbReference type="InterPro" id="IPR016039">
    <property type="entry name" value="Thiolase-like"/>
</dbReference>
<organism evidence="4 5">
    <name type="scientific">Streptomyces rugosispiralis</name>
    <dbReference type="NCBI Taxonomy" id="2967341"/>
    <lineage>
        <taxon>Bacteria</taxon>
        <taxon>Bacillati</taxon>
        <taxon>Actinomycetota</taxon>
        <taxon>Actinomycetes</taxon>
        <taxon>Kitasatosporales</taxon>
        <taxon>Streptomycetaceae</taxon>
        <taxon>Streptomyces</taxon>
    </lineage>
</organism>
<evidence type="ECO:0000259" key="3">
    <source>
        <dbReference type="Pfam" id="PF16197"/>
    </source>
</evidence>
<protein>
    <submittedName>
        <fullName evidence="4">Polyketide synthase</fullName>
    </submittedName>
</protein>
<feature type="non-terminal residue" evidence="4">
    <location>
        <position position="117"/>
    </location>
</feature>
<feature type="domain" description="Polyketide synthase C-terminal extension" evidence="3">
    <location>
        <begin position="10"/>
        <end position="109"/>
    </location>
</feature>
<dbReference type="Pfam" id="PF16197">
    <property type="entry name" value="KAsynt_C_assoc"/>
    <property type="match status" value="1"/>
</dbReference>
<dbReference type="InterPro" id="IPR050091">
    <property type="entry name" value="PKS_NRPS_Biosynth_Enz"/>
</dbReference>
<dbReference type="Proteomes" id="UP001204746">
    <property type="component" value="Unassembled WGS sequence"/>
</dbReference>
<proteinExistence type="predicted"/>
<dbReference type="Gene3D" id="3.30.70.3290">
    <property type="match status" value="1"/>
</dbReference>
<comment type="caution">
    <text evidence="4">The sequence shown here is derived from an EMBL/GenBank/DDBJ whole genome shotgun (WGS) entry which is preliminary data.</text>
</comment>
<accession>A0ABT1VEE9</accession>
<gene>
    <name evidence="4" type="ORF">NP777_47345</name>
</gene>
<name>A0ABT1VEE9_9ACTN</name>